<reference evidence="2" key="1">
    <citation type="submission" date="2014-11" db="EMBL/GenBank/DDBJ databases">
        <authorList>
            <person name="Hornung B.V."/>
        </authorList>
    </citation>
    <scope>NUCLEOTIDE SEQUENCE</scope>
    <source>
        <strain evidence="2">INE</strain>
    </source>
</reference>
<dbReference type="Proteomes" id="UP000836597">
    <property type="component" value="Chromosome"/>
</dbReference>
<dbReference type="KEGG" id="aacx:DEACI_3340"/>
<organism evidence="1">
    <name type="scientific">Acididesulfobacillus acetoxydans</name>
    <dbReference type="NCBI Taxonomy" id="1561005"/>
    <lineage>
        <taxon>Bacteria</taxon>
        <taxon>Bacillati</taxon>
        <taxon>Bacillota</taxon>
        <taxon>Clostridia</taxon>
        <taxon>Eubacteriales</taxon>
        <taxon>Peptococcaceae</taxon>
        <taxon>Acididesulfobacillus</taxon>
    </lineage>
</organism>
<evidence type="ECO:0000313" key="1">
    <source>
        <dbReference type="EMBL" id="CAA7602661.1"/>
    </source>
</evidence>
<name>A0A8S0X0M2_9FIRM</name>
<protein>
    <submittedName>
        <fullName evidence="1">Uncharacterized protein</fullName>
    </submittedName>
</protein>
<dbReference type="Proteomes" id="UP001071230">
    <property type="component" value="Unassembled WGS sequence"/>
</dbReference>
<dbReference type="EMBL" id="LR746496">
    <property type="protein sequence ID" value="CAA7602661.1"/>
    <property type="molecule type" value="Genomic_DNA"/>
</dbReference>
<evidence type="ECO:0000313" key="2">
    <source>
        <dbReference type="EMBL" id="CEJ09134.1"/>
    </source>
</evidence>
<proteinExistence type="predicted"/>
<gene>
    <name evidence="1" type="ORF">DEACI_3340</name>
    <name evidence="2" type="ORF">DEACI_3617</name>
</gene>
<accession>A0A8S0X0M2</accession>
<evidence type="ECO:0000313" key="3">
    <source>
        <dbReference type="Proteomes" id="UP001071230"/>
    </source>
</evidence>
<dbReference type="EMBL" id="CDGJ01000111">
    <property type="protein sequence ID" value="CEJ09134.1"/>
    <property type="molecule type" value="Genomic_DNA"/>
</dbReference>
<dbReference type="AlphaFoldDB" id="A0A8S0X0M2"/>
<sequence>MRFGDGHYIIPIRGEEWGTKVDTNEDGTYNTMVGDTIDVTTIQTINFGIKVYNATSSDHIRIFTKAGWVDPGNPNIGDTNWLPAGSGNPWTYVFSKTFTANEQTFVRVELRQSWLTNYSMDGMTNPIYINIH</sequence>
<reference evidence="1" key="2">
    <citation type="submission" date="2020-01" db="EMBL/GenBank/DDBJ databases">
        <authorList>
            <person name="Hornung B."/>
        </authorList>
    </citation>
    <scope>NUCLEOTIDE SEQUENCE</scope>
    <source>
        <strain evidence="1">PacBioINE</strain>
    </source>
</reference>
<keyword evidence="3" id="KW-1185">Reference proteome</keyword>